<feature type="region of interest" description="Disordered" evidence="1">
    <location>
        <begin position="534"/>
        <end position="606"/>
    </location>
</feature>
<keyword evidence="3" id="KW-1185">Reference proteome</keyword>
<dbReference type="VEuPathDB" id="TriTrypDB:BSAL_60700"/>
<dbReference type="AlphaFoldDB" id="A0A0S4ILI5"/>
<feature type="compositionally biased region" description="Polar residues" evidence="1">
    <location>
        <begin position="577"/>
        <end position="590"/>
    </location>
</feature>
<name>A0A0S4ILI5_BODSA</name>
<reference evidence="3" key="1">
    <citation type="submission" date="2015-09" db="EMBL/GenBank/DDBJ databases">
        <authorList>
            <consortium name="Pathogen Informatics"/>
        </authorList>
    </citation>
    <scope>NUCLEOTIDE SEQUENCE [LARGE SCALE GENOMIC DNA]</scope>
    <source>
        <strain evidence="3">Lake Konstanz</strain>
    </source>
</reference>
<feature type="compositionally biased region" description="Basic and acidic residues" evidence="1">
    <location>
        <begin position="335"/>
        <end position="494"/>
    </location>
</feature>
<feature type="region of interest" description="Disordered" evidence="1">
    <location>
        <begin position="38"/>
        <end position="73"/>
    </location>
</feature>
<gene>
    <name evidence="2" type="ORF">BSAL_60700</name>
</gene>
<dbReference type="Proteomes" id="UP000051952">
    <property type="component" value="Unassembled WGS sequence"/>
</dbReference>
<feature type="compositionally biased region" description="Basic and acidic residues" evidence="1">
    <location>
        <begin position="40"/>
        <end position="54"/>
    </location>
</feature>
<dbReference type="EMBL" id="CYKH01000275">
    <property type="protein sequence ID" value="CUF25331.1"/>
    <property type="molecule type" value="Genomic_DNA"/>
</dbReference>
<feature type="region of interest" description="Disordered" evidence="1">
    <location>
        <begin position="269"/>
        <end position="494"/>
    </location>
</feature>
<proteinExistence type="predicted"/>
<evidence type="ECO:0000313" key="2">
    <source>
        <dbReference type="EMBL" id="CUF25331.1"/>
    </source>
</evidence>
<protein>
    <submittedName>
        <fullName evidence="2">Uncharacterized protein</fullName>
    </submittedName>
</protein>
<evidence type="ECO:0000313" key="3">
    <source>
        <dbReference type="Proteomes" id="UP000051952"/>
    </source>
</evidence>
<accession>A0A0S4ILI5</accession>
<evidence type="ECO:0000256" key="1">
    <source>
        <dbReference type="SAM" id="MobiDB-lite"/>
    </source>
</evidence>
<sequence length="672" mass="75809">MFHYDPGHAARTSRVFAKLDNQIDEWKKRFGPISASEEIVATRRSREEDRKSRPELPQTPPVSDTERNDASTTIHLQGQIQWCRREIEAAQALHKRSSDLSSEVAGLKSENALLRQETSETKRRCDQLETALKEVMRTVTTLSMHPTASGAHLATQADRNVTLSVPELLSLVSTGGLSSLAPKKSQPIGSNDADEFTVALLRERIATIENHISADSTKIDRVVDSVTAKVIDALREELLLAGARPREIQARVSARVISQLHEKVPVSATLKPHGMTNNDHEHEAWSFGGGRSKQQTAAPKEVSSHDARDRNATTTQHRGTSALMQPNNSRAGWAEAEKHDFEDREAEHRDDDRRESERREAERSEAERRDIEKREAERRDSEKREAERRDNEKREAERRDSEKREAERREAERSEAERRDIEKREAERRDSEKREAERRDNEKREAERAEALRHEMQRAEDVRREEHQQGAKEDAERQAREHRAAELLQEERLAEERNMRQTLERQHAEMLLEKQNNSHEQHTVASGVADVHDFDGFDVNSEDFEGGVDAQAVQDVEDEDAVDSSESSDLLLPGAASANSVRGTTSTASNIEEKQKPIPTSTRVASSRGLANFLSRAVEDDDDFGDHASSVAQPVASNTGFAANPNLNQPVAKNTSTVRSSALRDFSDDFDF</sequence>
<feature type="compositionally biased region" description="Polar residues" evidence="1">
    <location>
        <begin position="312"/>
        <end position="330"/>
    </location>
</feature>
<organism evidence="2 3">
    <name type="scientific">Bodo saltans</name>
    <name type="common">Flagellated protozoan</name>
    <dbReference type="NCBI Taxonomy" id="75058"/>
    <lineage>
        <taxon>Eukaryota</taxon>
        <taxon>Discoba</taxon>
        <taxon>Euglenozoa</taxon>
        <taxon>Kinetoplastea</taxon>
        <taxon>Metakinetoplastina</taxon>
        <taxon>Eubodonida</taxon>
        <taxon>Bodonidae</taxon>
        <taxon>Bodo</taxon>
    </lineage>
</organism>
<feature type="compositionally biased region" description="Basic and acidic residues" evidence="1">
    <location>
        <begin position="302"/>
        <end position="311"/>
    </location>
</feature>